<reference evidence="6" key="1">
    <citation type="submission" date="2020-03" db="EMBL/GenBank/DDBJ databases">
        <title>The deep terrestrial virosphere.</title>
        <authorList>
            <person name="Holmfeldt K."/>
            <person name="Nilsson E."/>
            <person name="Simone D."/>
            <person name="Lopez-Fernandez M."/>
            <person name="Wu X."/>
            <person name="de Brujin I."/>
            <person name="Lundin D."/>
            <person name="Andersson A."/>
            <person name="Bertilsson S."/>
            <person name="Dopson M."/>
        </authorList>
    </citation>
    <scope>NUCLEOTIDE SEQUENCE</scope>
    <source>
        <strain evidence="6">MM415B02720</strain>
    </source>
</reference>
<dbReference type="AlphaFoldDB" id="A0A6M3L524"/>
<organism evidence="6">
    <name type="scientific">viral metagenome</name>
    <dbReference type="NCBI Taxonomy" id="1070528"/>
    <lineage>
        <taxon>unclassified sequences</taxon>
        <taxon>metagenomes</taxon>
        <taxon>organismal metagenomes</taxon>
    </lineage>
</organism>
<dbReference type="InterPro" id="IPR049428">
    <property type="entry name" value="RecA-like_N"/>
</dbReference>
<dbReference type="Gene3D" id="3.40.50.300">
    <property type="entry name" value="P-loop containing nucleotide triphosphate hydrolases"/>
    <property type="match status" value="1"/>
</dbReference>
<keyword evidence="2" id="KW-0547">Nucleotide-binding</keyword>
<proteinExistence type="inferred from homology"/>
<keyword evidence="4" id="KW-0233">DNA recombination</keyword>
<dbReference type="GO" id="GO:0003697">
    <property type="term" value="F:single-stranded DNA binding"/>
    <property type="evidence" value="ECO:0007669"/>
    <property type="project" value="InterPro"/>
</dbReference>
<gene>
    <name evidence="6" type="ORF">MM415B02720_0009</name>
</gene>
<dbReference type="PANTHER" id="PTHR45900">
    <property type="entry name" value="RECA"/>
    <property type="match status" value="1"/>
</dbReference>
<keyword evidence="3" id="KW-0067">ATP-binding</keyword>
<evidence type="ECO:0000259" key="5">
    <source>
        <dbReference type="PROSITE" id="PS50163"/>
    </source>
</evidence>
<evidence type="ECO:0000256" key="4">
    <source>
        <dbReference type="ARBA" id="ARBA00023172"/>
    </source>
</evidence>
<dbReference type="PANTHER" id="PTHR45900:SF1">
    <property type="entry name" value="MITOCHONDRIAL DNA REPAIR PROTEIN RECA HOMOLOG-RELATED"/>
    <property type="match status" value="1"/>
</dbReference>
<dbReference type="InterPro" id="IPR013765">
    <property type="entry name" value="DNA_recomb/repair_RecA"/>
</dbReference>
<evidence type="ECO:0000256" key="1">
    <source>
        <dbReference type="ARBA" id="ARBA00009391"/>
    </source>
</evidence>
<evidence type="ECO:0000256" key="3">
    <source>
        <dbReference type="ARBA" id="ARBA00022840"/>
    </source>
</evidence>
<dbReference type="Pfam" id="PF00154">
    <property type="entry name" value="RecA_N"/>
    <property type="match status" value="1"/>
</dbReference>
<protein>
    <submittedName>
        <fullName evidence="6">Putative RecA</fullName>
    </submittedName>
</protein>
<dbReference type="GO" id="GO:0006281">
    <property type="term" value="P:DNA repair"/>
    <property type="evidence" value="ECO:0007669"/>
    <property type="project" value="InterPro"/>
</dbReference>
<evidence type="ECO:0000313" key="6">
    <source>
        <dbReference type="EMBL" id="QJA88621.1"/>
    </source>
</evidence>
<dbReference type="EMBL" id="MT142792">
    <property type="protein sequence ID" value="QJA88621.1"/>
    <property type="molecule type" value="Genomic_DNA"/>
</dbReference>
<dbReference type="GO" id="GO:0006310">
    <property type="term" value="P:DNA recombination"/>
    <property type="evidence" value="ECO:0007669"/>
    <property type="project" value="UniProtKB-KW"/>
</dbReference>
<evidence type="ECO:0000256" key="2">
    <source>
        <dbReference type="ARBA" id="ARBA00022741"/>
    </source>
</evidence>
<dbReference type="SUPFAM" id="SSF52540">
    <property type="entry name" value="P-loop containing nucleoside triphosphate hydrolases"/>
    <property type="match status" value="1"/>
</dbReference>
<accession>A0A6M3L524</accession>
<comment type="similarity">
    <text evidence="1">Belongs to the RecA family.</text>
</comment>
<dbReference type="GO" id="GO:0005524">
    <property type="term" value="F:ATP binding"/>
    <property type="evidence" value="ECO:0007669"/>
    <property type="project" value="UniProtKB-KW"/>
</dbReference>
<dbReference type="PROSITE" id="PS50163">
    <property type="entry name" value="RECA_3"/>
    <property type="match status" value="1"/>
</dbReference>
<dbReference type="InterPro" id="IPR020587">
    <property type="entry name" value="RecA_monomer-monomer_interface"/>
</dbReference>
<dbReference type="GO" id="GO:0008094">
    <property type="term" value="F:ATP-dependent activity, acting on DNA"/>
    <property type="evidence" value="ECO:0007669"/>
    <property type="project" value="InterPro"/>
</dbReference>
<dbReference type="PRINTS" id="PR00142">
    <property type="entry name" value="RECA"/>
</dbReference>
<dbReference type="InterPro" id="IPR027417">
    <property type="entry name" value="P-loop_NTPase"/>
</dbReference>
<sequence length="347" mass="39090">MVKRRKMIKDFVKEVEDSVKKPVEKLFSGRFDKVVSTGSTLLDLAISGGRVRGGGIPGGIIFEIFGPPGTGKTGVLAEIGASVQMRGGQIAFLDPEARLDREYSEMMGIPIPKEFYCQPDFVSELFKFVNEWKPKTGDVTNVILADSLTALSTELQDEGKDQYGMKRAKDFSEGLRHVCRKIAKSGWVIACSNQVREGPLGESVPGGKGIPFYASVRVRVGPHSSGKYIKGSMTTKAGYKIEKKYGIRSICIVKKNTVDDPFREVPVTFLFGYGIDDVRENIQYVKEVTKVDRYDCLGKEYRGIEQAIKHIEDNNLMEDLRNKVIDLWEDIEKRFKEKSIRERKRRI</sequence>
<name>A0A6M3L524_9ZZZZ</name>
<feature type="domain" description="RecA family profile 2" evidence="5">
    <location>
        <begin position="202"/>
        <end position="280"/>
    </location>
</feature>